<feature type="region of interest" description="Disordered" evidence="1">
    <location>
        <begin position="70"/>
        <end position="91"/>
    </location>
</feature>
<evidence type="ECO:0000256" key="1">
    <source>
        <dbReference type="SAM" id="MobiDB-lite"/>
    </source>
</evidence>
<protein>
    <submittedName>
        <fullName evidence="3">Uncharacterized protein</fullName>
    </submittedName>
</protein>
<dbReference type="WBParaSite" id="nRc.2.0.1.t30267-RA">
    <property type="protein sequence ID" value="nRc.2.0.1.t30267-RA"/>
    <property type="gene ID" value="nRc.2.0.1.g30267"/>
</dbReference>
<evidence type="ECO:0000313" key="2">
    <source>
        <dbReference type="Proteomes" id="UP000887565"/>
    </source>
</evidence>
<reference evidence="3" key="1">
    <citation type="submission" date="2022-11" db="UniProtKB">
        <authorList>
            <consortium name="WormBaseParasite"/>
        </authorList>
    </citation>
    <scope>IDENTIFICATION</scope>
</reference>
<proteinExistence type="predicted"/>
<name>A0A915JX16_ROMCU</name>
<evidence type="ECO:0000313" key="3">
    <source>
        <dbReference type="WBParaSite" id="nRc.2.0.1.t30267-RA"/>
    </source>
</evidence>
<organism evidence="2 3">
    <name type="scientific">Romanomermis culicivorax</name>
    <name type="common">Nematode worm</name>
    <dbReference type="NCBI Taxonomy" id="13658"/>
    <lineage>
        <taxon>Eukaryota</taxon>
        <taxon>Metazoa</taxon>
        <taxon>Ecdysozoa</taxon>
        <taxon>Nematoda</taxon>
        <taxon>Enoplea</taxon>
        <taxon>Dorylaimia</taxon>
        <taxon>Mermithida</taxon>
        <taxon>Mermithoidea</taxon>
        <taxon>Mermithidae</taxon>
        <taxon>Romanomermis</taxon>
    </lineage>
</organism>
<dbReference type="AlphaFoldDB" id="A0A915JX16"/>
<sequence length="136" mass="15129">MGAGSSYDVSTFDDTNDDCPKNSAAMNHTGRSLSFKKITRYHETKVCENSLNLNKNAIYLPIPLICTLESTSSQQHSSNSTRSTESRSSSLRTTIVLKGLSLAQIDFSSIGLQLALERFFLENKENFTDTKIIRRA</sequence>
<dbReference type="Proteomes" id="UP000887565">
    <property type="component" value="Unplaced"/>
</dbReference>
<accession>A0A915JX16</accession>
<keyword evidence="2" id="KW-1185">Reference proteome</keyword>